<dbReference type="Proteomes" id="UP001341840">
    <property type="component" value="Unassembled WGS sequence"/>
</dbReference>
<feature type="compositionally biased region" description="Basic and acidic residues" evidence="1">
    <location>
        <begin position="249"/>
        <end position="262"/>
    </location>
</feature>
<sequence length="470" mass="53133">MGKKSVAKKVKAVAKPAKKKSSGKNIYDRYDIYDNTIYSDAAAVNTTTEKIGHALGLTSKGTPYDIKVDKKKLSQEDSDVHKFFQGITTIALQNLIKTAPIDTDENMKLWMRSFILFVQQVFLLSNSTAKITPVALPIIFDLENTRNRNWAHHVHNFLLQELKKVKQKKSVAIHGCCYALMIIYFHETQFGEKSRDPAAQPPWLAYWTSKMRAEKEQLKKKSTKRVLSSDSESQTYSESQNSSSTESQQQERRSKKKEDRRMASSSSSDSEETISKEPPQQEIRIKQRNDRAVVGSNAPFNPTQQSAAVAGLPQSDDATLADALKNIRKRNKQQIEDKNTKKRIIQGNEGGEKIQDVKRTASEAANRPLHPDQPFKPQYAEVEDPVPINIEIPLETQEHCSLTLRPWLQPEAETSTAVEFPEAVITNVLLGMNREESNLGGDQIQPAHDDNQEQQLEAQCKTPDLLQQQY</sequence>
<keyword evidence="3" id="KW-1185">Reference proteome</keyword>
<feature type="region of interest" description="Disordered" evidence="1">
    <location>
        <begin position="332"/>
        <end position="355"/>
    </location>
</feature>
<evidence type="ECO:0000256" key="1">
    <source>
        <dbReference type="SAM" id="MobiDB-lite"/>
    </source>
</evidence>
<feature type="compositionally biased region" description="Polar residues" evidence="1">
    <location>
        <begin position="298"/>
        <end position="307"/>
    </location>
</feature>
<accession>A0ABU6TSF5</accession>
<reference evidence="2 3" key="1">
    <citation type="journal article" date="2023" name="Plants (Basel)">
        <title>Bridging the Gap: Combining Genomics and Transcriptomics Approaches to Understand Stylosanthes scabra, an Orphan Legume from the Brazilian Caatinga.</title>
        <authorList>
            <person name="Ferreira-Neto J.R.C."/>
            <person name="da Silva M.D."/>
            <person name="Binneck E."/>
            <person name="de Melo N.F."/>
            <person name="da Silva R.H."/>
            <person name="de Melo A.L.T.M."/>
            <person name="Pandolfi V."/>
            <person name="Bustamante F.O."/>
            <person name="Brasileiro-Vidal A.C."/>
            <person name="Benko-Iseppon A.M."/>
        </authorList>
    </citation>
    <scope>NUCLEOTIDE SEQUENCE [LARGE SCALE GENOMIC DNA]</scope>
    <source>
        <tissue evidence="2">Leaves</tissue>
    </source>
</reference>
<dbReference type="EMBL" id="JASCZI010091855">
    <property type="protein sequence ID" value="MED6151360.1"/>
    <property type="molecule type" value="Genomic_DNA"/>
</dbReference>
<feature type="compositionally biased region" description="Low complexity" evidence="1">
    <location>
        <begin position="228"/>
        <end position="248"/>
    </location>
</feature>
<evidence type="ECO:0000313" key="2">
    <source>
        <dbReference type="EMBL" id="MED6151360.1"/>
    </source>
</evidence>
<gene>
    <name evidence="2" type="ORF">PIB30_081780</name>
</gene>
<proteinExistence type="predicted"/>
<protein>
    <submittedName>
        <fullName evidence="2">Uncharacterized protein</fullName>
    </submittedName>
</protein>
<name>A0ABU6TSF5_9FABA</name>
<comment type="caution">
    <text evidence="2">The sequence shown here is derived from an EMBL/GenBank/DDBJ whole genome shotgun (WGS) entry which is preliminary data.</text>
</comment>
<dbReference type="PANTHER" id="PTHR34835">
    <property type="entry name" value="OS07G0283600 PROTEIN-RELATED"/>
    <property type="match status" value="1"/>
</dbReference>
<feature type="region of interest" description="Disordered" evidence="1">
    <location>
        <begin position="437"/>
        <end position="470"/>
    </location>
</feature>
<feature type="region of interest" description="Disordered" evidence="1">
    <location>
        <begin position="217"/>
        <end position="314"/>
    </location>
</feature>
<organism evidence="2 3">
    <name type="scientific">Stylosanthes scabra</name>
    <dbReference type="NCBI Taxonomy" id="79078"/>
    <lineage>
        <taxon>Eukaryota</taxon>
        <taxon>Viridiplantae</taxon>
        <taxon>Streptophyta</taxon>
        <taxon>Embryophyta</taxon>
        <taxon>Tracheophyta</taxon>
        <taxon>Spermatophyta</taxon>
        <taxon>Magnoliopsida</taxon>
        <taxon>eudicotyledons</taxon>
        <taxon>Gunneridae</taxon>
        <taxon>Pentapetalae</taxon>
        <taxon>rosids</taxon>
        <taxon>fabids</taxon>
        <taxon>Fabales</taxon>
        <taxon>Fabaceae</taxon>
        <taxon>Papilionoideae</taxon>
        <taxon>50 kb inversion clade</taxon>
        <taxon>dalbergioids sensu lato</taxon>
        <taxon>Dalbergieae</taxon>
        <taxon>Pterocarpus clade</taxon>
        <taxon>Stylosanthes</taxon>
    </lineage>
</organism>
<evidence type="ECO:0000313" key="3">
    <source>
        <dbReference type="Proteomes" id="UP001341840"/>
    </source>
</evidence>